<protein>
    <submittedName>
        <fullName evidence="3">D-alanyl-D-alanine carboxypeptidase</fullName>
    </submittedName>
</protein>
<organism evidence="3">
    <name type="scientific">Symploca sp. SIO1C4</name>
    <dbReference type="NCBI Taxonomy" id="2607765"/>
    <lineage>
        <taxon>Bacteria</taxon>
        <taxon>Bacillati</taxon>
        <taxon>Cyanobacteriota</taxon>
        <taxon>Cyanophyceae</taxon>
        <taxon>Coleofasciculales</taxon>
        <taxon>Coleofasciculaceae</taxon>
        <taxon>Symploca</taxon>
    </lineage>
</organism>
<dbReference type="SUPFAM" id="SSF55166">
    <property type="entry name" value="Hedgehog/DD-peptidase"/>
    <property type="match status" value="1"/>
</dbReference>
<dbReference type="InterPro" id="IPR003709">
    <property type="entry name" value="VanY-like_core_dom"/>
</dbReference>
<dbReference type="InterPro" id="IPR009045">
    <property type="entry name" value="Zn_M74/Hedgehog-like"/>
</dbReference>
<dbReference type="Gene3D" id="1.10.101.10">
    <property type="entry name" value="PGBD-like superfamily/PGBD"/>
    <property type="match status" value="1"/>
</dbReference>
<keyword evidence="3" id="KW-0121">Carboxypeptidase</keyword>
<comment type="caution">
    <text evidence="3">The sequence shown here is derived from an EMBL/GenBank/DDBJ whole genome shotgun (WGS) entry which is preliminary data.</text>
</comment>
<dbReference type="Gene3D" id="3.30.1380.10">
    <property type="match status" value="1"/>
</dbReference>
<dbReference type="GO" id="GO:0004180">
    <property type="term" value="F:carboxypeptidase activity"/>
    <property type="evidence" value="ECO:0007669"/>
    <property type="project" value="UniProtKB-KW"/>
</dbReference>
<dbReference type="CDD" id="cd14814">
    <property type="entry name" value="Peptidase_M15"/>
    <property type="match status" value="1"/>
</dbReference>
<keyword evidence="3" id="KW-0378">Hydrolase</keyword>
<dbReference type="Pfam" id="PF02557">
    <property type="entry name" value="VanY"/>
    <property type="match status" value="1"/>
</dbReference>
<name>A0A6B3N5H2_9CYAN</name>
<gene>
    <name evidence="3" type="ORF">F6J89_12280</name>
</gene>
<dbReference type="InterPro" id="IPR036365">
    <property type="entry name" value="PGBD-like_sf"/>
</dbReference>
<feature type="domain" description="D-alanyl-D-alanine carboxypeptidase-like core" evidence="2">
    <location>
        <begin position="31"/>
        <end position="92"/>
    </location>
</feature>
<evidence type="ECO:0000313" key="3">
    <source>
        <dbReference type="EMBL" id="NER28379.1"/>
    </source>
</evidence>
<keyword evidence="3" id="KW-0645">Protease</keyword>
<reference evidence="3" key="1">
    <citation type="submission" date="2019-11" db="EMBL/GenBank/DDBJ databases">
        <title>Genomic insights into an expanded diversity of filamentous marine cyanobacteria reveals the extraordinary biosynthetic potential of Moorea and Okeania.</title>
        <authorList>
            <person name="Ferreira Leao T."/>
            <person name="Wang M."/>
            <person name="Moss N."/>
            <person name="Da Silva R."/>
            <person name="Sanders J."/>
            <person name="Nurk S."/>
            <person name="Gurevich A."/>
            <person name="Humphrey G."/>
            <person name="Reher R."/>
            <person name="Zhu Q."/>
            <person name="Belda-Ferre P."/>
            <person name="Glukhov E."/>
            <person name="Rex R."/>
            <person name="Dorrestein P.C."/>
            <person name="Knight R."/>
            <person name="Pevzner P."/>
            <person name="Gerwick W.H."/>
            <person name="Gerwick L."/>
        </authorList>
    </citation>
    <scope>NUCLEOTIDE SEQUENCE</scope>
    <source>
        <strain evidence="3">SIO1C4</strain>
    </source>
</reference>
<dbReference type="InterPro" id="IPR036366">
    <property type="entry name" value="PGBDSf"/>
</dbReference>
<dbReference type="SUPFAM" id="SSF47090">
    <property type="entry name" value="PGBD-like"/>
    <property type="match status" value="1"/>
</dbReference>
<evidence type="ECO:0000259" key="2">
    <source>
        <dbReference type="Pfam" id="PF02557"/>
    </source>
</evidence>
<evidence type="ECO:0000259" key="1">
    <source>
        <dbReference type="Pfam" id="PF01471"/>
    </source>
</evidence>
<proteinExistence type="predicted"/>
<dbReference type="EMBL" id="JAAHFQ010000205">
    <property type="protein sequence ID" value="NER28379.1"/>
    <property type="molecule type" value="Genomic_DNA"/>
</dbReference>
<dbReference type="InterPro" id="IPR002477">
    <property type="entry name" value="Peptidoglycan-bd-like"/>
</dbReference>
<sequence>MNSLVPGVLVPFDDLDVNLGKAAWPYLQAPAKRTLARAIQAAGQKMTITSAYRTIAQQQIIYNHYLNGRRCGIQLAAEPPNSNHQSGLAVDTPFYNFWRQYLPRHSWRWFGARDLVHFEYVGFGRRRINSLAVQAFQRLWNRYNPNDLIKEDGKWGPQTRRRLENSPVGGFDIPFGEFRTLRLSKPYMQGEDVRQVQNALFNAGFEIEIDGFYGKGTTAVVKQFQKQKGLTADGIVGPNTRRALEL</sequence>
<dbReference type="AlphaFoldDB" id="A0A6B3N5H2"/>
<dbReference type="GO" id="GO:0006508">
    <property type="term" value="P:proteolysis"/>
    <property type="evidence" value="ECO:0007669"/>
    <property type="project" value="InterPro"/>
</dbReference>
<feature type="domain" description="Peptidoglycan binding-like" evidence="1">
    <location>
        <begin position="189"/>
        <end position="244"/>
    </location>
</feature>
<dbReference type="Pfam" id="PF01471">
    <property type="entry name" value="PG_binding_1"/>
    <property type="match status" value="1"/>
</dbReference>
<accession>A0A6B3N5H2</accession>